<reference evidence="1 2" key="1">
    <citation type="submission" date="2024-03" db="EMBL/GenBank/DDBJ databases">
        <title>Chitinophaga caseinilytica sp. nov., a casein hydrolysing bacterium isolated from forest soil.</title>
        <authorList>
            <person name="Lee D.S."/>
            <person name="Han D.M."/>
            <person name="Baek J.H."/>
            <person name="Choi D.G."/>
            <person name="Jeon J.H."/>
            <person name="Jeon C.O."/>
        </authorList>
    </citation>
    <scope>NUCLEOTIDE SEQUENCE [LARGE SCALE GENOMIC DNA]</scope>
    <source>
        <strain evidence="1 2">KACC 19118</strain>
    </source>
</reference>
<dbReference type="EMBL" id="CP150096">
    <property type="protein sequence ID" value="WZN44994.1"/>
    <property type="molecule type" value="Genomic_DNA"/>
</dbReference>
<dbReference type="Proteomes" id="UP001449657">
    <property type="component" value="Chromosome"/>
</dbReference>
<dbReference type="RefSeq" id="WP_341839753.1">
    <property type="nucleotide sequence ID" value="NZ_CP149792.1"/>
</dbReference>
<organism evidence="1 2">
    <name type="scientific">Chitinophaga caseinilytica</name>
    <dbReference type="NCBI Taxonomy" id="2267521"/>
    <lineage>
        <taxon>Bacteria</taxon>
        <taxon>Pseudomonadati</taxon>
        <taxon>Bacteroidota</taxon>
        <taxon>Chitinophagia</taxon>
        <taxon>Chitinophagales</taxon>
        <taxon>Chitinophagaceae</taxon>
        <taxon>Chitinophaga</taxon>
    </lineage>
</organism>
<evidence type="ECO:0000313" key="1">
    <source>
        <dbReference type="EMBL" id="WZN44994.1"/>
    </source>
</evidence>
<protein>
    <submittedName>
        <fullName evidence="1">Uncharacterized protein</fullName>
    </submittedName>
</protein>
<evidence type="ECO:0000313" key="2">
    <source>
        <dbReference type="Proteomes" id="UP001449657"/>
    </source>
</evidence>
<gene>
    <name evidence="1" type="ORF">WJU22_19030</name>
</gene>
<sequence length="110" mass="12685">MNSSLSNARFYEDSLDVFFTFLIIDPDISKDKNQLLHEKMPDKIELKLLQLGMQYHTPCFFLQLKFAVRNGSGRTVSVPTSRCRQTFRSKGATPDLDILVSPFLRPFRVV</sequence>
<keyword evidence="2" id="KW-1185">Reference proteome</keyword>
<name>A0ABZ2YY91_9BACT</name>
<accession>A0ABZ2YY91</accession>
<proteinExistence type="predicted"/>